<comment type="caution">
    <text evidence="2">The sequence shown here is derived from an EMBL/GenBank/DDBJ whole genome shotgun (WGS) entry which is preliminary data.</text>
</comment>
<dbReference type="InParanoid" id="A0A151GQ54"/>
<evidence type="ECO:0000259" key="1">
    <source>
        <dbReference type="SMART" id="SM00829"/>
    </source>
</evidence>
<name>A0A151GQ54_DRECN</name>
<proteinExistence type="predicted"/>
<dbReference type="InterPro" id="IPR013154">
    <property type="entry name" value="ADH-like_N"/>
</dbReference>
<reference evidence="2 3" key="1">
    <citation type="journal article" date="2016" name="Sci. Rep.">
        <title>Insights into Adaptations to a Near-Obligate Nematode Endoparasitic Lifestyle from the Finished Genome of Drechmeria coniospora.</title>
        <authorList>
            <person name="Zhang L."/>
            <person name="Zhou Z."/>
            <person name="Guo Q."/>
            <person name="Fokkens L."/>
            <person name="Miskei M."/>
            <person name="Pocsi I."/>
            <person name="Zhang W."/>
            <person name="Chen M."/>
            <person name="Wang L."/>
            <person name="Sun Y."/>
            <person name="Donzelli B.G."/>
            <person name="Gibson D.M."/>
            <person name="Nelson D.R."/>
            <person name="Luo J.G."/>
            <person name="Rep M."/>
            <person name="Liu H."/>
            <person name="Yang S."/>
            <person name="Wang J."/>
            <person name="Krasnoff S.B."/>
            <person name="Xu Y."/>
            <person name="Molnar I."/>
            <person name="Lin M."/>
        </authorList>
    </citation>
    <scope>NUCLEOTIDE SEQUENCE [LARGE SCALE GENOMIC DNA]</scope>
    <source>
        <strain evidence="2 3">ARSEF 6962</strain>
    </source>
</reference>
<dbReference type="GeneID" id="63712964"/>
<dbReference type="FunFam" id="3.40.50.720:FF:000481">
    <property type="entry name" value="Alcohol dehydrogenase, variant"/>
    <property type="match status" value="1"/>
</dbReference>
<dbReference type="Gene3D" id="3.30.1330.40">
    <property type="entry name" value="RutC-like"/>
    <property type="match status" value="1"/>
</dbReference>
<accession>A0A151GQ54</accession>
<keyword evidence="3" id="KW-1185">Reference proteome</keyword>
<dbReference type="InterPro" id="IPR013149">
    <property type="entry name" value="ADH-like_C"/>
</dbReference>
<dbReference type="SUPFAM" id="SSF50129">
    <property type="entry name" value="GroES-like"/>
    <property type="match status" value="1"/>
</dbReference>
<dbReference type="InterPro" id="IPR036291">
    <property type="entry name" value="NAD(P)-bd_dom_sf"/>
</dbReference>
<dbReference type="RefSeq" id="XP_040658543.1">
    <property type="nucleotide sequence ID" value="XM_040797660.1"/>
</dbReference>
<dbReference type="GO" id="GO:0016491">
    <property type="term" value="F:oxidoreductase activity"/>
    <property type="evidence" value="ECO:0007669"/>
    <property type="project" value="InterPro"/>
</dbReference>
<dbReference type="InterPro" id="IPR035959">
    <property type="entry name" value="RutC-like_sf"/>
</dbReference>
<dbReference type="PANTHER" id="PTHR45033:SF3">
    <property type="entry name" value="DEHYDROGENASE, PUTATIVE (AFU_ORTHOLOGUE AFUA_2G13270)-RELATED"/>
    <property type="match status" value="1"/>
</dbReference>
<dbReference type="Gene3D" id="3.40.50.720">
    <property type="entry name" value="NAD(P)-binding Rossmann-like Domain"/>
    <property type="match status" value="1"/>
</dbReference>
<dbReference type="Pfam" id="PF08240">
    <property type="entry name" value="ADH_N"/>
    <property type="match status" value="1"/>
</dbReference>
<protein>
    <recommendedName>
        <fullName evidence="1">Enoyl reductase (ER) domain-containing protein</fullName>
    </recommendedName>
</protein>
<dbReference type="InterPro" id="IPR020843">
    <property type="entry name" value="ER"/>
</dbReference>
<dbReference type="InterPro" id="IPR011032">
    <property type="entry name" value="GroES-like_sf"/>
</dbReference>
<dbReference type="InterPro" id="IPR006175">
    <property type="entry name" value="YjgF/YER057c/UK114"/>
</dbReference>
<evidence type="ECO:0000313" key="3">
    <source>
        <dbReference type="Proteomes" id="UP000076580"/>
    </source>
</evidence>
<dbReference type="EMBL" id="LAYC01000001">
    <property type="protein sequence ID" value="KYK59191.1"/>
    <property type="molecule type" value="Genomic_DNA"/>
</dbReference>
<dbReference type="Proteomes" id="UP000076580">
    <property type="component" value="Chromosome 01"/>
</dbReference>
<dbReference type="InterPro" id="IPR052711">
    <property type="entry name" value="Zinc_ADH-like"/>
</dbReference>
<organism evidence="2 3">
    <name type="scientific">Drechmeria coniospora</name>
    <name type="common">Nematophagous fungus</name>
    <name type="synonym">Meria coniospora</name>
    <dbReference type="NCBI Taxonomy" id="98403"/>
    <lineage>
        <taxon>Eukaryota</taxon>
        <taxon>Fungi</taxon>
        <taxon>Dikarya</taxon>
        <taxon>Ascomycota</taxon>
        <taxon>Pezizomycotina</taxon>
        <taxon>Sordariomycetes</taxon>
        <taxon>Hypocreomycetidae</taxon>
        <taxon>Hypocreales</taxon>
        <taxon>Ophiocordycipitaceae</taxon>
        <taxon>Drechmeria</taxon>
    </lineage>
</organism>
<dbReference type="SUPFAM" id="SSF51735">
    <property type="entry name" value="NAD(P)-binding Rossmann-fold domains"/>
    <property type="match status" value="1"/>
</dbReference>
<dbReference type="AlphaFoldDB" id="A0A151GQ54"/>
<gene>
    <name evidence="2" type="ORF">DCS_00321</name>
</gene>
<evidence type="ECO:0000313" key="2">
    <source>
        <dbReference type="EMBL" id="KYK59191.1"/>
    </source>
</evidence>
<dbReference type="SMART" id="SM00829">
    <property type="entry name" value="PKS_ER"/>
    <property type="match status" value="1"/>
</dbReference>
<dbReference type="Gene3D" id="3.90.180.10">
    <property type="entry name" value="Medium-chain alcohol dehydrogenases, catalytic domain"/>
    <property type="match status" value="1"/>
</dbReference>
<dbReference type="SUPFAM" id="SSF55298">
    <property type="entry name" value="YjgF-like"/>
    <property type="match status" value="1"/>
</dbReference>
<sequence>MASSPKPHLAKIRLTQFVTRQHRCLIRAADCIAYSNSTQTAQLIGQMARNISSGSAFEADIGYSRAVIVDDWIEISGTTGYNYQTGAISPDVAEQAEQALQNIDAALRRAPASATSSASARTTQHTTQYSVRRTRFQDRDAGLNAEFLDTMPRALTLRRTEGKPGEVYYPLQITDVAMPEPGPRELLVRLKAAALNHRDLFIRRHQYPAISFGNPMLADGYGVVEKAGSAVSSAGLALLHKPVVLTPMRGWLSDPAGPEPDSIFTVTGSSKLCDVGTAQDYIVVHEDEVALAPAHLSPVEAAALPLVGLTAWRALVTKAACTSAGKNVLLTGIGGGVALQALQFAVAFGCRVFVSSGDQGKVDKAKQLGAVGGVLYKNDGWEKDLAAMLPADRPYLDAVIDGAGGSIVAKSVRLLRQGGVIVQYGMTVGPKMDWLMQAVLANVDLKGSTMGSRREFRDMIEFVREKEIRPVVSRTVKGLANTEGIDELFADMAAGRQFGKLVIEIDDGGASPKL</sequence>
<dbReference type="Pfam" id="PF00107">
    <property type="entry name" value="ADH_zinc_N"/>
    <property type="match status" value="1"/>
</dbReference>
<dbReference type="Pfam" id="PF01042">
    <property type="entry name" value="Ribonuc_L-PSP"/>
    <property type="match status" value="1"/>
</dbReference>
<feature type="domain" description="Enoyl reductase (ER)" evidence="1">
    <location>
        <begin position="166"/>
        <end position="503"/>
    </location>
</feature>
<dbReference type="PANTHER" id="PTHR45033">
    <property type="match status" value="1"/>
</dbReference>
<dbReference type="STRING" id="98403.A0A151GQ54"/>